<evidence type="ECO:0000256" key="1">
    <source>
        <dbReference type="ARBA" id="ARBA00004651"/>
    </source>
</evidence>
<evidence type="ECO:0000256" key="3">
    <source>
        <dbReference type="ARBA" id="ARBA00022475"/>
    </source>
</evidence>
<keyword evidence="6 9" id="KW-0472">Membrane</keyword>
<evidence type="ECO:0000256" key="9">
    <source>
        <dbReference type="SAM" id="Phobius"/>
    </source>
</evidence>
<dbReference type="InterPro" id="IPR036259">
    <property type="entry name" value="MFS_trans_sf"/>
</dbReference>
<proteinExistence type="inferred from homology"/>
<feature type="domain" description="Kazal-like" evidence="10">
    <location>
        <begin position="434"/>
        <end position="486"/>
    </location>
</feature>
<evidence type="ECO:0000256" key="4">
    <source>
        <dbReference type="ARBA" id="ARBA00022692"/>
    </source>
</evidence>
<evidence type="ECO:0000256" key="2">
    <source>
        <dbReference type="ARBA" id="ARBA00009657"/>
    </source>
</evidence>
<accession>A0A8D8PPR9</accession>
<feature type="transmembrane region" description="Helical" evidence="9">
    <location>
        <begin position="216"/>
        <end position="234"/>
    </location>
</feature>
<dbReference type="Gene3D" id="1.20.1250.20">
    <property type="entry name" value="MFS general substrate transporter like domains"/>
    <property type="match status" value="1"/>
</dbReference>
<dbReference type="SUPFAM" id="SSF103473">
    <property type="entry name" value="MFS general substrate transporter"/>
    <property type="match status" value="1"/>
</dbReference>
<protein>
    <submittedName>
        <fullName evidence="11">Solute carrier organic anion transporter family member 4C1</fullName>
    </submittedName>
</protein>
<feature type="transmembrane region" description="Helical" evidence="9">
    <location>
        <begin position="130"/>
        <end position="152"/>
    </location>
</feature>
<feature type="transmembrane region" description="Helical" evidence="9">
    <location>
        <begin position="184"/>
        <end position="204"/>
    </location>
</feature>
<feature type="transmembrane region" description="Helical" evidence="9">
    <location>
        <begin position="254"/>
        <end position="276"/>
    </location>
</feature>
<dbReference type="Pfam" id="PF07648">
    <property type="entry name" value="Kazal_2"/>
    <property type="match status" value="1"/>
</dbReference>
<dbReference type="InterPro" id="IPR004156">
    <property type="entry name" value="OATP"/>
</dbReference>
<dbReference type="EMBL" id="HBUF01374937">
    <property type="protein sequence ID" value="CAG6727876.1"/>
    <property type="molecule type" value="Transcribed_RNA"/>
</dbReference>
<dbReference type="GO" id="GO:0015347">
    <property type="term" value="F:sodium-independent organic anion transmembrane transporter activity"/>
    <property type="evidence" value="ECO:0007669"/>
    <property type="project" value="TreeGrafter"/>
</dbReference>
<dbReference type="EMBL" id="HBUF01015716">
    <property type="protein sequence ID" value="CAG6609696.1"/>
    <property type="molecule type" value="Transcribed_RNA"/>
</dbReference>
<comment type="similarity">
    <text evidence="2">Belongs to the organo anion transporter (TC 2.A.60) family.</text>
</comment>
<comment type="subcellular location">
    <subcellularLocation>
        <location evidence="1">Cell membrane</location>
        <topology evidence="1">Multi-pass membrane protein</topology>
    </subcellularLocation>
</comment>
<evidence type="ECO:0000256" key="8">
    <source>
        <dbReference type="SAM" id="MobiDB-lite"/>
    </source>
</evidence>
<name>A0A8D8PPR9_9HEMI</name>
<dbReference type="AlphaFoldDB" id="A0A8D8PPR9"/>
<dbReference type="EMBL" id="HBUF01202011">
    <property type="protein sequence ID" value="CAG6662219.1"/>
    <property type="molecule type" value="Transcribed_RNA"/>
</dbReference>
<dbReference type="InterPro" id="IPR002350">
    <property type="entry name" value="Kazal_dom"/>
</dbReference>
<evidence type="ECO:0000256" key="6">
    <source>
        <dbReference type="ARBA" id="ARBA00023136"/>
    </source>
</evidence>
<evidence type="ECO:0000256" key="7">
    <source>
        <dbReference type="ARBA" id="ARBA00023157"/>
    </source>
</evidence>
<feature type="transmembrane region" description="Helical" evidence="9">
    <location>
        <begin position="100"/>
        <end position="123"/>
    </location>
</feature>
<feature type="transmembrane region" description="Helical" evidence="9">
    <location>
        <begin position="66"/>
        <end position="88"/>
    </location>
</feature>
<feature type="region of interest" description="Disordered" evidence="8">
    <location>
        <begin position="1"/>
        <end position="26"/>
    </location>
</feature>
<dbReference type="PANTHER" id="PTHR11388">
    <property type="entry name" value="ORGANIC ANION TRANSPORTER"/>
    <property type="match status" value="1"/>
</dbReference>
<evidence type="ECO:0000313" key="11">
    <source>
        <dbReference type="EMBL" id="CAG6609696.1"/>
    </source>
</evidence>
<sequence length="724" mass="80644">MASDTLDQNQKDDEDIQEGPESALNDQNEHDVMDASAFLDQQKCGITVCGLQFCSSFLELATHGRFLTVLSLLAILEGIIHGYFVSFLHDNAIHMSSSVISYLLQTSGLVQIVFTFLFGYIGARRHKTLWISNVAAFIWVSAIFIGFILVSYDWSRFQSNFVHRDSALCQLRSDVTSFLWTKHWLLIFFFFLLQVGVGLSNVAYMSLGLSYLDDNIGPWRSPLFIGVAMAAKTLGPQLGHTISSWNAKANVPAVFVFSSLFWIFSGISLIVISLTLSMFPNKLLPLHDNDGQVPLSINRVNKSAYSHASGFLGSLERIVSNKMVIYNALASMCLHTVDINFGSIRASYLQTVFYIPSSMDFLTSIQHRFITDFLRVPSAALVLILTGYLIKKYRPMAPKLARWNIIATILAICIIFITVMIKCQRTRLYASYNNSLDDYCNKNCHCDSLKFLPVCSPDGSTMYFSPCHAGCKVFRDVKHDLYGNCRCVATEKASSSYCHKDYCLLKSLAYQLLDLIVSCLLISCRVGSMLLCFRCVGSKDKPLVVSLEIFIAMLFAFLPGKYLYSMALSESCVLPDDGMHHGCKVYNAENLTTYVNLLNVCLLIAGTGFYAVVYNCVDHISLFGEEVQPRASSTKEESKSTNGSAQPYQKVTKSILVKPPRKLPVGKDADIFVNCNNPELEPLFMNISEKPLQTSPVTDLDVDSNSDRSSGITLRKGGFLTTLL</sequence>
<dbReference type="PANTHER" id="PTHR11388:SF158">
    <property type="entry name" value="ORGANIC ANION TRANSPORTING POLYPEPTIDE 33EB"/>
    <property type="match status" value="1"/>
</dbReference>
<dbReference type="GO" id="GO:0043252">
    <property type="term" value="P:sodium-independent organic anion transport"/>
    <property type="evidence" value="ECO:0007669"/>
    <property type="project" value="TreeGrafter"/>
</dbReference>
<keyword evidence="5 9" id="KW-1133">Transmembrane helix</keyword>
<dbReference type="Pfam" id="PF03137">
    <property type="entry name" value="OATP"/>
    <property type="match status" value="1"/>
</dbReference>
<organism evidence="11">
    <name type="scientific">Cacopsylla melanoneura</name>
    <dbReference type="NCBI Taxonomy" id="428564"/>
    <lineage>
        <taxon>Eukaryota</taxon>
        <taxon>Metazoa</taxon>
        <taxon>Ecdysozoa</taxon>
        <taxon>Arthropoda</taxon>
        <taxon>Hexapoda</taxon>
        <taxon>Insecta</taxon>
        <taxon>Pterygota</taxon>
        <taxon>Neoptera</taxon>
        <taxon>Paraneoptera</taxon>
        <taxon>Hemiptera</taxon>
        <taxon>Sternorrhyncha</taxon>
        <taxon>Psylloidea</taxon>
        <taxon>Psyllidae</taxon>
        <taxon>Psyllinae</taxon>
        <taxon>Cacopsylla</taxon>
    </lineage>
</organism>
<dbReference type="EMBL" id="HBUF01374939">
    <property type="protein sequence ID" value="CAG6727880.1"/>
    <property type="molecule type" value="Transcribed_RNA"/>
</dbReference>
<feature type="transmembrane region" description="Helical" evidence="9">
    <location>
        <begin position="594"/>
        <end position="613"/>
    </location>
</feature>
<keyword evidence="3" id="KW-1003">Cell membrane</keyword>
<evidence type="ECO:0000256" key="5">
    <source>
        <dbReference type="ARBA" id="ARBA00022989"/>
    </source>
</evidence>
<dbReference type="PROSITE" id="PS51465">
    <property type="entry name" value="KAZAL_2"/>
    <property type="match status" value="1"/>
</dbReference>
<keyword evidence="7" id="KW-1015">Disulfide bond</keyword>
<dbReference type="GO" id="GO:0016323">
    <property type="term" value="C:basolateral plasma membrane"/>
    <property type="evidence" value="ECO:0007669"/>
    <property type="project" value="TreeGrafter"/>
</dbReference>
<evidence type="ECO:0000259" key="10">
    <source>
        <dbReference type="PROSITE" id="PS51465"/>
    </source>
</evidence>
<feature type="transmembrane region" description="Helical" evidence="9">
    <location>
        <begin position="369"/>
        <end position="390"/>
    </location>
</feature>
<reference evidence="11" key="1">
    <citation type="submission" date="2021-05" db="EMBL/GenBank/DDBJ databases">
        <authorList>
            <person name="Alioto T."/>
            <person name="Alioto T."/>
            <person name="Gomez Garrido J."/>
        </authorList>
    </citation>
    <scope>NUCLEOTIDE SEQUENCE</scope>
</reference>
<feature type="transmembrane region" description="Helical" evidence="9">
    <location>
        <begin position="543"/>
        <end position="564"/>
    </location>
</feature>
<feature type="transmembrane region" description="Helical" evidence="9">
    <location>
        <begin position="402"/>
        <end position="421"/>
    </location>
</feature>
<keyword evidence="4 9" id="KW-0812">Transmembrane</keyword>